<dbReference type="Pfam" id="PF06289">
    <property type="entry name" value="FlbD"/>
    <property type="match status" value="1"/>
</dbReference>
<organism evidence="1 2">
    <name type="scientific">Anoxybacillus mongoliensis</name>
    <dbReference type="NCBI Taxonomy" id="452565"/>
    <lineage>
        <taxon>Bacteria</taxon>
        <taxon>Bacillati</taxon>
        <taxon>Bacillota</taxon>
        <taxon>Bacilli</taxon>
        <taxon>Bacillales</taxon>
        <taxon>Anoxybacillaceae</taxon>
        <taxon>Anoxybacillus</taxon>
    </lineage>
</organism>
<dbReference type="PANTHER" id="PTHR39185">
    <property type="entry name" value="SWARMING MOTILITY PROTEIN SWRD"/>
    <property type="match status" value="1"/>
</dbReference>
<protein>
    <submittedName>
        <fullName evidence="1">Flagellar protein FlbD</fullName>
    </submittedName>
</protein>
<name>A0A7W8JDS2_9BACL</name>
<sequence>MIRLTRLNGKPFTLNAIYIEQVEAFPDTTITLTNGKKFVVRESVEDVMLLVETFYRNISVLGLRREAEGSDVEGQ</sequence>
<comment type="caution">
    <text evidence="1">The sequence shown here is derived from an EMBL/GenBank/DDBJ whole genome shotgun (WGS) entry which is preliminary data.</text>
</comment>
<dbReference type="Proteomes" id="UP000583699">
    <property type="component" value="Unassembled WGS sequence"/>
</dbReference>
<evidence type="ECO:0000313" key="1">
    <source>
        <dbReference type="EMBL" id="MBB5354878.1"/>
    </source>
</evidence>
<dbReference type="InterPro" id="IPR009384">
    <property type="entry name" value="SwrD-like"/>
</dbReference>
<dbReference type="RefSeq" id="WP_183241549.1">
    <property type="nucleotide sequence ID" value="NZ_JACHEQ010000003.1"/>
</dbReference>
<proteinExistence type="predicted"/>
<dbReference type="AlphaFoldDB" id="A0A7W8JDS2"/>
<gene>
    <name evidence="1" type="ORF">HNR43_000837</name>
</gene>
<evidence type="ECO:0000313" key="2">
    <source>
        <dbReference type="Proteomes" id="UP000583699"/>
    </source>
</evidence>
<dbReference type="EMBL" id="JACHEQ010000003">
    <property type="protein sequence ID" value="MBB5354878.1"/>
    <property type="molecule type" value="Genomic_DNA"/>
</dbReference>
<keyword evidence="1" id="KW-0282">Flagellum</keyword>
<dbReference type="PANTHER" id="PTHR39185:SF1">
    <property type="entry name" value="SWARMING MOTILITY PROTEIN SWRD"/>
    <property type="match status" value="1"/>
</dbReference>
<keyword evidence="1" id="KW-0969">Cilium</keyword>
<keyword evidence="1" id="KW-0966">Cell projection</keyword>
<accession>A0A7W8JDS2</accession>
<keyword evidence="2" id="KW-1185">Reference proteome</keyword>
<reference evidence="1 2" key="1">
    <citation type="submission" date="2020-08" db="EMBL/GenBank/DDBJ databases">
        <title>Genomic Encyclopedia of Type Strains, Phase IV (KMG-IV): sequencing the most valuable type-strain genomes for metagenomic binning, comparative biology and taxonomic classification.</title>
        <authorList>
            <person name="Goeker M."/>
        </authorList>
    </citation>
    <scope>NUCLEOTIDE SEQUENCE [LARGE SCALE GENOMIC DNA]</scope>
    <source>
        <strain evidence="1 2">DSM 19169</strain>
    </source>
</reference>